<dbReference type="FunFam" id="1.10.510.10:FF:000200">
    <property type="entry name" value="inactive tyrosine-protein kinase 7"/>
    <property type="match status" value="1"/>
</dbReference>
<dbReference type="CDD" id="cd00096">
    <property type="entry name" value="Ig"/>
    <property type="match status" value="1"/>
</dbReference>
<dbReference type="CDD" id="cd12196">
    <property type="entry name" value="MARK1-3_C"/>
    <property type="match status" value="1"/>
</dbReference>
<evidence type="ECO:0000256" key="18">
    <source>
        <dbReference type="ARBA" id="ARBA00022777"/>
    </source>
</evidence>
<dbReference type="GO" id="GO:0030425">
    <property type="term" value="C:dendrite"/>
    <property type="evidence" value="ECO:0007669"/>
    <property type="project" value="UniProtKB-SubCell"/>
</dbReference>
<dbReference type="EC" id="2.7.11.1" evidence="7"/>
<keyword evidence="12" id="KW-0808">Transferase</keyword>
<keyword evidence="18" id="KW-0418">Kinase</keyword>
<keyword evidence="8" id="KW-1003">Cell membrane</keyword>
<evidence type="ECO:0000256" key="35">
    <source>
        <dbReference type="ARBA" id="ARBA00081457"/>
    </source>
</evidence>
<feature type="region of interest" description="Disordered" evidence="39">
    <location>
        <begin position="1711"/>
        <end position="1731"/>
    </location>
</feature>
<dbReference type="FunFam" id="1.10.8.10:FF:000005">
    <property type="entry name" value="Non-specific serine/threonine protein kinase"/>
    <property type="match status" value="1"/>
</dbReference>
<dbReference type="InterPro" id="IPR000719">
    <property type="entry name" value="Prot_kinase_dom"/>
</dbReference>
<keyword evidence="26" id="KW-0325">Glycoprotein</keyword>
<keyword evidence="27" id="KW-0966">Cell projection</keyword>
<dbReference type="FunFam" id="3.30.200.20:FF:000003">
    <property type="entry name" value="Non-specific serine/threonine protein kinase"/>
    <property type="match status" value="1"/>
</dbReference>
<keyword evidence="21 40" id="KW-1133">Transmembrane helix</keyword>
<evidence type="ECO:0000256" key="23">
    <source>
        <dbReference type="ARBA" id="ARBA00023137"/>
    </source>
</evidence>
<dbReference type="InterPro" id="IPR028375">
    <property type="entry name" value="KA1/Ssp2_C"/>
</dbReference>
<evidence type="ECO:0000256" key="16">
    <source>
        <dbReference type="ARBA" id="ARBA00022737"/>
    </source>
</evidence>
<evidence type="ECO:0000313" key="45">
    <source>
        <dbReference type="EMBL" id="KAK2907267.1"/>
    </source>
</evidence>
<dbReference type="SUPFAM" id="SSF48726">
    <property type="entry name" value="Immunoglobulin"/>
    <property type="match status" value="7"/>
</dbReference>
<sequence>MGLWTRRNERKLINAESVFLAFTLVAEVILVQAASFSFTKEPKSQDALHGRSAMLRCEVNDPQGVIYYWKHNGEKVTNSERRFLEGGNLKFTAIDRVLDSGNFQCFASKNSTGEEYHTGEASFNIKWLESGMVSLKSPESEAEIQSSSQVVLQCNIDGHPRPTNRWHKDGTLLPEKSYKINNKDRTLTLSNASPDNNGVYHCCAKNAAGYVCSSDNFTLNIIDKSFPQPVVKPEDLVVMRNEEALFHCQFTAEPQPTVVWYFENELVVNKSRVFILSNGSLFITQVKQRNTGLYKCVAQGPRGPPVSLEASLRIAEIEDMIPKQSKVFTADSLERVTCRAPHGHPEPEVWWEHEGQRVPTEGRVYQDGLNLIFSPTRGEDSGIYTCFAQNMAGQKKQELTVTVATKPEWIQKPVDSQLEEGRAGYLHCHTRATPEPEVTWYRNMQQISAEDVRFKLFSNGTLRINNVEVYDGHLYSCESKTEAGRLNAQARVYVLERLKFTPTPQAYQCLELNKEGHLQCSAKGRQPPTIRWIRTDGSDIPAWVEQKGGMLHFTTVTRPDAGNYTCLASNSLQGEIRAVVQLTVAVYVVFKLKPENTTVYQGHTAVLHCQATGDPPPFIQWKKKDKFLEADKSRFQKMPNGSLVIHDVSMEDTGSYTCIAGNSCNIAHTSAELYVVEKPVQHSLADDEKTPYKMIQTIGLSVGAAVAYIIIVLGLMFYCKQRRNAKRLQKGQDGDEREVECLNGDVQQNGHTTAEIQEEVALTNMAASGNNKRHSSHDKLHFPRNNLHTITTLGKGEFGEVLLAKAKASEDEEETVVLVKSLQTRDEQIQLDFRRECDMFAKLTHTNVARLLGICREVEPHYMIMEYTDMGDLKQYLRVSKSKDEKVKVQPLSTKQKVSVCLQVARGMEHLSNQRFVHRDLAARNCLISSKRQIKVSALGLSKDVYNSEYYHYRQSWIPLRWLPSEAVFEDDFSTKTDVWSFGVLMWEVFNFGELPYADLTDDKVLEALQEGKLKLSPPQGCPSRVFKLMVRCWAASPKDRLSFSDITTALSDLPSESKPGSAALLYRAPVLERAACKHKMSTRTPLPTVNERDAENHTSVDGYTETPAPPTKSASRQSLPRCRNSVASITDEQPHVGNYRLLKTIGKGNFAKVKLARHVLTGREVAVKIIDKTQLNPTSLQKLFREVRIMKVLNHPNIVKLFEVIETEKTLYLIMEYASGGEVFDYLVAHGRMKEKEARAKFRQIVSAVQYCHQKRIVHRDLKAENLLLDADMNIKIADFGFSNEFTIGSKLDTFCGSPPYAAPELFQGKKYDGPEVDVWSLGVILYTLVSGSLPFDGQNLKELRERVLRGKYRIPFYMSTDCENLLKKLLVLNPGKRGSLEQIMKDRWINVGHEEEELKPYTEPEPDFSDTKRIELMITMGFPKDEITEALVGQKYDEVMATYLLLGRKPPEFEGSDSLSTTNLCQRSRPSSDLNNSSTQSPAHSKVQRSISATQKQRRFSDHVAPSIPPAVSYTKRSQANSVEGEKKEEWDASRKLPSSSSKGDMAASPLVAQERRKSSTASGNSAAGGMTRRNTYVCERSATERYSAIPNGKDSSSTSRAPSTSPSAHSISSMTPDRTRFPRGTSSRSTFHGAQLRDRRSATYNGPPASPTLSHDTGALAQARRGTSSGFISKLTSKFGRRSHNSAKLIIWLNYSFKVPSEGEARGRAYSLRSGSGEPKEEGRDSKPRSLRFTWSMKTTSSMEPGDMMREIRKVLDANNCDYEQRERFLLFCVHGDARQDSLVQWEMEVCKLPRLSLNGVRFKRISGTSIAFKNIASKIANELKL</sequence>
<feature type="domain" description="UBA" evidence="42">
    <location>
        <begin position="1410"/>
        <end position="1449"/>
    </location>
</feature>
<dbReference type="EC" id="2.7.10.1" evidence="6"/>
<dbReference type="Gene3D" id="1.10.8.10">
    <property type="entry name" value="DNA helicase RuvA subunit, C-terminal domain"/>
    <property type="match status" value="1"/>
</dbReference>
<keyword evidence="46" id="KW-1185">Reference proteome</keyword>
<comment type="function">
    <text evidence="31">Serine/threonine-protein kinase. Involved in the specific phosphorylation of microtubule-associated proteins for MAP2 and MAP4. Phosphorylates the microtubule-associated protein MAPT/TAU. Phosphorylates CDC25C on 'Ser-216'. Regulates localization and activity of some histone deacetylases by mediating phosphorylation of HDAC7, promoting subsequent interaction between HDAC7 and 14-3-3 and export from the nucleus. Regulates localization and activity of MITF by mediating its phosphorylation, promoting subsequent interaction between MITF and 14-3-3 and retention in the cytosol. Negatively regulates the Hippo signaling pathway and antagonizes the phosphorylation of LATS1. Cooperates with DLG5 to inhibit the kinase activity of STK3/MST2 toward LATS1. Phosphorylates PKP2 and KSR1.</text>
</comment>
<dbReference type="GO" id="GO:0035556">
    <property type="term" value="P:intracellular signal transduction"/>
    <property type="evidence" value="ECO:0007669"/>
    <property type="project" value="TreeGrafter"/>
</dbReference>
<dbReference type="CDD" id="cd14405">
    <property type="entry name" value="UBA_MARK1"/>
    <property type="match status" value="1"/>
</dbReference>
<evidence type="ECO:0000256" key="27">
    <source>
        <dbReference type="ARBA" id="ARBA00023273"/>
    </source>
</evidence>
<keyword evidence="23" id="KW-0829">Tyrosine-protein kinase</keyword>
<evidence type="ECO:0000259" key="43">
    <source>
        <dbReference type="PROSITE" id="PS50032"/>
    </source>
</evidence>
<dbReference type="Gene3D" id="3.30.200.20">
    <property type="entry name" value="Phosphorylase Kinase, domain 1"/>
    <property type="match status" value="2"/>
</dbReference>
<evidence type="ECO:0000256" key="26">
    <source>
        <dbReference type="ARBA" id="ARBA00023180"/>
    </source>
</evidence>
<dbReference type="Pfam" id="PF02149">
    <property type="entry name" value="KA1"/>
    <property type="match status" value="1"/>
</dbReference>
<feature type="domain" description="Ig-like" evidence="44">
    <location>
        <begin position="304"/>
        <end position="402"/>
    </location>
</feature>
<dbReference type="InterPro" id="IPR003599">
    <property type="entry name" value="Ig_sub"/>
</dbReference>
<gene>
    <name evidence="45" type="ORF">Q8A67_006252</name>
</gene>
<feature type="domain" description="Protein kinase" evidence="41">
    <location>
        <begin position="787"/>
        <end position="1054"/>
    </location>
</feature>
<name>A0AA88TSK5_9TELE</name>
<dbReference type="FunFam" id="2.60.40.10:FF:000377">
    <property type="entry name" value="Protein tyrosine kinase 7 (inactive)"/>
    <property type="match status" value="1"/>
</dbReference>
<dbReference type="PRINTS" id="PR00109">
    <property type="entry name" value="TYRKINASE"/>
</dbReference>
<evidence type="ECO:0000256" key="36">
    <source>
        <dbReference type="ARBA" id="ARBA00081992"/>
    </source>
</evidence>
<dbReference type="Pfam" id="PF07679">
    <property type="entry name" value="I-set"/>
    <property type="match status" value="4"/>
</dbReference>
<comment type="similarity">
    <text evidence="5">Belongs to the protein kinase superfamily. CAMK Ser/Thr protein kinase family. SNF1 subfamily.</text>
</comment>
<dbReference type="SMART" id="SM00220">
    <property type="entry name" value="S_TKc"/>
    <property type="match status" value="2"/>
</dbReference>
<dbReference type="Pfam" id="PF07714">
    <property type="entry name" value="PK_Tyr_Ser-Thr"/>
    <property type="match status" value="1"/>
</dbReference>
<keyword evidence="22 40" id="KW-0472">Membrane</keyword>
<accession>A0AA88TSK5</accession>
<evidence type="ECO:0000256" key="29">
    <source>
        <dbReference type="ARBA" id="ARBA00047899"/>
    </source>
</evidence>
<dbReference type="GO" id="GO:0004714">
    <property type="term" value="F:transmembrane receptor protein tyrosine kinase activity"/>
    <property type="evidence" value="ECO:0007669"/>
    <property type="project" value="UniProtKB-EC"/>
</dbReference>
<evidence type="ECO:0000256" key="30">
    <source>
        <dbReference type="ARBA" id="ARBA00048679"/>
    </source>
</evidence>
<feature type="domain" description="Ig-like" evidence="44">
    <location>
        <begin position="407"/>
        <end position="493"/>
    </location>
</feature>
<evidence type="ECO:0000256" key="34">
    <source>
        <dbReference type="ARBA" id="ARBA00072048"/>
    </source>
</evidence>
<dbReference type="PANTHER" id="PTHR24346:SF21">
    <property type="entry name" value="SERINE_THREONINE-PROTEIN KINASE MARK1"/>
    <property type="match status" value="1"/>
</dbReference>
<evidence type="ECO:0000256" key="32">
    <source>
        <dbReference type="ARBA" id="ARBA00063680"/>
    </source>
</evidence>
<feature type="binding site" evidence="38">
    <location>
        <position position="1169"/>
    </location>
    <ligand>
        <name>ATP</name>
        <dbReference type="ChEBI" id="CHEBI:30616"/>
    </ligand>
</feature>
<keyword evidence="19 38" id="KW-0067">ATP-binding</keyword>
<keyword evidence="24" id="KW-1015">Disulfide bond</keyword>
<dbReference type="PROSITE" id="PS50011">
    <property type="entry name" value="PROTEIN_KINASE_DOM"/>
    <property type="match status" value="2"/>
</dbReference>
<feature type="domain" description="Ig-like" evidence="44">
    <location>
        <begin position="502"/>
        <end position="583"/>
    </location>
</feature>
<dbReference type="SUPFAM" id="SSF56112">
    <property type="entry name" value="Protein kinase-like (PK-like)"/>
    <property type="match status" value="2"/>
</dbReference>
<dbReference type="Pfam" id="PF00069">
    <property type="entry name" value="Pkinase"/>
    <property type="match status" value="1"/>
</dbReference>
<evidence type="ECO:0000256" key="1">
    <source>
        <dbReference type="ARBA" id="ARBA00004236"/>
    </source>
</evidence>
<evidence type="ECO:0000256" key="33">
    <source>
        <dbReference type="ARBA" id="ARBA00071529"/>
    </source>
</evidence>
<dbReference type="Pfam" id="PF00627">
    <property type="entry name" value="UBA"/>
    <property type="match status" value="1"/>
</dbReference>
<dbReference type="GO" id="GO:0007155">
    <property type="term" value="P:cell adhesion"/>
    <property type="evidence" value="ECO:0007669"/>
    <property type="project" value="UniProtKB-KW"/>
</dbReference>
<dbReference type="PROSITE" id="PS00108">
    <property type="entry name" value="PROTEIN_KINASE_ST"/>
    <property type="match status" value="1"/>
</dbReference>
<feature type="compositionally biased region" description="Polar residues" evidence="39">
    <location>
        <begin position="1459"/>
        <end position="1497"/>
    </location>
</feature>
<keyword evidence="28" id="KW-0393">Immunoglobulin domain</keyword>
<dbReference type="Gene3D" id="3.30.310.80">
    <property type="entry name" value="Kinase associated domain 1, KA1"/>
    <property type="match status" value="1"/>
</dbReference>
<dbReference type="PROSITE" id="PS50835">
    <property type="entry name" value="IG_LIKE"/>
    <property type="match status" value="7"/>
</dbReference>
<evidence type="ECO:0000256" key="2">
    <source>
        <dbReference type="ARBA" id="ARBA00004279"/>
    </source>
</evidence>
<keyword evidence="10" id="KW-0723">Serine/threonine-protein kinase</keyword>
<evidence type="ECO:0000313" key="46">
    <source>
        <dbReference type="Proteomes" id="UP001187343"/>
    </source>
</evidence>
<keyword evidence="20" id="KW-0130">Cell adhesion</keyword>
<dbReference type="InterPro" id="IPR008271">
    <property type="entry name" value="Ser/Thr_kinase_AS"/>
</dbReference>
<comment type="catalytic activity">
    <reaction evidence="30">
        <text>L-seryl-[protein] + ATP = O-phospho-L-seryl-[protein] + ADP + H(+)</text>
        <dbReference type="Rhea" id="RHEA:17989"/>
        <dbReference type="Rhea" id="RHEA-COMP:9863"/>
        <dbReference type="Rhea" id="RHEA-COMP:11604"/>
        <dbReference type="ChEBI" id="CHEBI:15378"/>
        <dbReference type="ChEBI" id="CHEBI:29999"/>
        <dbReference type="ChEBI" id="CHEBI:30616"/>
        <dbReference type="ChEBI" id="CHEBI:83421"/>
        <dbReference type="ChEBI" id="CHEBI:456216"/>
        <dbReference type="EC" id="2.7.11.1"/>
    </reaction>
</comment>
<evidence type="ECO:0000256" key="31">
    <source>
        <dbReference type="ARBA" id="ARBA00054424"/>
    </source>
</evidence>
<feature type="domain" description="Protein kinase" evidence="41">
    <location>
        <begin position="1140"/>
        <end position="1391"/>
    </location>
</feature>
<feature type="region of interest" description="Disordered" evidence="39">
    <location>
        <begin position="1080"/>
        <end position="1123"/>
    </location>
</feature>
<dbReference type="FunFam" id="3.30.310.80:FF:000001">
    <property type="entry name" value="Non-specific serine/threonine protein kinase"/>
    <property type="match status" value="1"/>
</dbReference>
<dbReference type="PROSITE" id="PS00107">
    <property type="entry name" value="PROTEIN_KINASE_ATP"/>
    <property type="match status" value="1"/>
</dbReference>
<comment type="subunit">
    <text evidence="32">Interacts with MAPT/TAU. Interacts with DLG5 (via coiled-coil domain). Interacts with STK3/MST2 and STK4/MST1 in the presence of DLG5. Interacts with YWHAB, YWHAG, YWHAQ and YWHAZ. Interacts with PKP2 (via N-terminus). Interacts with CDC25C. Interacts with KSR1.</text>
</comment>
<feature type="compositionally biased region" description="Basic and acidic residues" evidence="39">
    <location>
        <begin position="1721"/>
        <end position="1731"/>
    </location>
</feature>
<feature type="domain" description="Ig-like" evidence="44">
    <location>
        <begin position="227"/>
        <end position="299"/>
    </location>
</feature>
<dbReference type="FunFam" id="2.60.40.10:FF:000341">
    <property type="entry name" value="inactive tyrosine-protein kinase 7"/>
    <property type="match status" value="1"/>
</dbReference>
<evidence type="ECO:0000256" key="8">
    <source>
        <dbReference type="ARBA" id="ARBA00022475"/>
    </source>
</evidence>
<evidence type="ECO:0000256" key="15">
    <source>
        <dbReference type="ARBA" id="ARBA00022729"/>
    </source>
</evidence>
<keyword evidence="17 38" id="KW-0547">Nucleotide-binding</keyword>
<dbReference type="InterPro" id="IPR049508">
    <property type="entry name" value="MARK1-4_cat"/>
</dbReference>
<feature type="domain" description="KA1" evidence="43">
    <location>
        <begin position="1780"/>
        <end position="1829"/>
    </location>
</feature>
<organism evidence="45 46">
    <name type="scientific">Cirrhinus molitorella</name>
    <name type="common">mud carp</name>
    <dbReference type="NCBI Taxonomy" id="172907"/>
    <lineage>
        <taxon>Eukaryota</taxon>
        <taxon>Metazoa</taxon>
        <taxon>Chordata</taxon>
        <taxon>Craniata</taxon>
        <taxon>Vertebrata</taxon>
        <taxon>Euteleostomi</taxon>
        <taxon>Actinopterygii</taxon>
        <taxon>Neopterygii</taxon>
        <taxon>Teleostei</taxon>
        <taxon>Ostariophysi</taxon>
        <taxon>Cypriniformes</taxon>
        <taxon>Cyprinidae</taxon>
        <taxon>Labeoninae</taxon>
        <taxon>Labeonini</taxon>
        <taxon>Cirrhinus</taxon>
    </lineage>
</organism>
<evidence type="ECO:0000256" key="10">
    <source>
        <dbReference type="ARBA" id="ARBA00022527"/>
    </source>
</evidence>
<dbReference type="InterPro" id="IPR020635">
    <property type="entry name" value="Tyr_kinase_cat_dom"/>
</dbReference>
<feature type="compositionally biased region" description="Low complexity" evidence="39">
    <location>
        <begin position="1598"/>
        <end position="1619"/>
    </location>
</feature>
<dbReference type="CDD" id="cd14072">
    <property type="entry name" value="STKc_MARK"/>
    <property type="match status" value="1"/>
</dbReference>
<evidence type="ECO:0000259" key="42">
    <source>
        <dbReference type="PROSITE" id="PS50030"/>
    </source>
</evidence>
<evidence type="ECO:0000256" key="5">
    <source>
        <dbReference type="ARBA" id="ARBA00006234"/>
    </source>
</evidence>
<evidence type="ECO:0000256" key="19">
    <source>
        <dbReference type="ARBA" id="ARBA00022840"/>
    </source>
</evidence>
<dbReference type="GO" id="GO:0004674">
    <property type="term" value="F:protein serine/threonine kinase activity"/>
    <property type="evidence" value="ECO:0007669"/>
    <property type="project" value="UniProtKB-KW"/>
</dbReference>
<feature type="region of interest" description="Disordered" evidence="39">
    <location>
        <begin position="1457"/>
        <end position="1659"/>
    </location>
</feature>
<evidence type="ECO:0000256" key="24">
    <source>
        <dbReference type="ARBA" id="ARBA00023157"/>
    </source>
</evidence>
<dbReference type="EMBL" id="JAUYZG010000005">
    <property type="protein sequence ID" value="KAK2907267.1"/>
    <property type="molecule type" value="Genomic_DNA"/>
</dbReference>
<feature type="domain" description="Ig-like" evidence="44">
    <location>
        <begin position="585"/>
        <end position="674"/>
    </location>
</feature>
<evidence type="ECO:0000256" key="14">
    <source>
        <dbReference type="ARBA" id="ARBA00022692"/>
    </source>
</evidence>
<dbReference type="SMART" id="SM00409">
    <property type="entry name" value="IG"/>
    <property type="match status" value="7"/>
</dbReference>
<dbReference type="FunFam" id="3.30.200.20:FF:000167">
    <property type="entry name" value="Putative inactive tyrosine-protein kinase 7"/>
    <property type="match status" value="1"/>
</dbReference>
<proteinExistence type="inferred from homology"/>
<evidence type="ECO:0000256" key="11">
    <source>
        <dbReference type="ARBA" id="ARBA00022553"/>
    </source>
</evidence>
<dbReference type="SMART" id="SM00165">
    <property type="entry name" value="UBA"/>
    <property type="match status" value="1"/>
</dbReference>
<dbReference type="InterPro" id="IPR007110">
    <property type="entry name" value="Ig-like_dom"/>
</dbReference>
<dbReference type="GO" id="GO:0005911">
    <property type="term" value="C:cell-cell junction"/>
    <property type="evidence" value="ECO:0007669"/>
    <property type="project" value="UniProtKB-ARBA"/>
</dbReference>
<feature type="domain" description="Ig-like" evidence="44">
    <location>
        <begin position="36"/>
        <end position="124"/>
    </location>
</feature>
<evidence type="ECO:0000259" key="41">
    <source>
        <dbReference type="PROSITE" id="PS50011"/>
    </source>
</evidence>
<dbReference type="InterPro" id="IPR013098">
    <property type="entry name" value="Ig_I-set"/>
</dbReference>
<evidence type="ECO:0000256" key="7">
    <source>
        <dbReference type="ARBA" id="ARBA00012513"/>
    </source>
</evidence>
<dbReference type="FunFam" id="1.10.510.10:FF:001032">
    <property type="entry name" value="KP78b, isoform A"/>
    <property type="match status" value="1"/>
</dbReference>
<dbReference type="InterPro" id="IPR015940">
    <property type="entry name" value="UBA"/>
</dbReference>
<feature type="domain" description="Ig-like" evidence="44">
    <location>
        <begin position="131"/>
        <end position="218"/>
    </location>
</feature>
<dbReference type="InterPro" id="IPR008266">
    <property type="entry name" value="Tyr_kinase_AS"/>
</dbReference>
<evidence type="ECO:0000256" key="22">
    <source>
        <dbReference type="ARBA" id="ARBA00023136"/>
    </source>
</evidence>
<keyword evidence="11" id="KW-0597">Phosphoprotein</keyword>
<reference evidence="45" key="1">
    <citation type="submission" date="2023-08" db="EMBL/GenBank/DDBJ databases">
        <title>Chromosome-level Genome Assembly of mud carp (Cirrhinus molitorella).</title>
        <authorList>
            <person name="Liu H."/>
        </authorList>
    </citation>
    <scope>NUCLEOTIDE SEQUENCE</scope>
    <source>
        <strain evidence="45">Prfri</strain>
        <tissue evidence="45">Muscle</tissue>
    </source>
</reference>
<dbReference type="GO" id="GO:0016055">
    <property type="term" value="P:Wnt signaling pathway"/>
    <property type="evidence" value="ECO:0007669"/>
    <property type="project" value="UniProtKB-KW"/>
</dbReference>
<evidence type="ECO:0000256" key="17">
    <source>
        <dbReference type="ARBA" id="ARBA00022741"/>
    </source>
</evidence>
<feature type="compositionally biased region" description="Low complexity" evidence="39">
    <location>
        <begin position="1562"/>
        <end position="1572"/>
    </location>
</feature>
<dbReference type="CDD" id="cd05046">
    <property type="entry name" value="PTK_CCK4"/>
    <property type="match status" value="1"/>
</dbReference>
<dbReference type="InterPro" id="IPR003598">
    <property type="entry name" value="Ig_sub2"/>
</dbReference>
<keyword evidence="9" id="KW-0963">Cytoplasm</keyword>
<dbReference type="PANTHER" id="PTHR24346">
    <property type="entry name" value="MAP/MICROTUBULE AFFINITY-REGULATING KINASE"/>
    <property type="match status" value="1"/>
</dbReference>
<evidence type="ECO:0000256" key="40">
    <source>
        <dbReference type="SAM" id="Phobius"/>
    </source>
</evidence>
<keyword evidence="25" id="KW-0675">Receptor</keyword>
<dbReference type="Pfam" id="PF13927">
    <property type="entry name" value="Ig_3"/>
    <property type="match status" value="2"/>
</dbReference>
<keyword evidence="16" id="KW-0677">Repeat</keyword>
<evidence type="ECO:0000256" key="12">
    <source>
        <dbReference type="ARBA" id="ARBA00022679"/>
    </source>
</evidence>
<dbReference type="Gene3D" id="1.10.510.10">
    <property type="entry name" value="Transferase(Phosphotransferase) domain 1"/>
    <property type="match status" value="2"/>
</dbReference>
<evidence type="ECO:0000256" key="20">
    <source>
        <dbReference type="ARBA" id="ARBA00022889"/>
    </source>
</evidence>
<comment type="catalytic activity">
    <reaction evidence="29">
        <text>L-threonyl-[protein] + ATP = O-phospho-L-threonyl-[protein] + ADP + H(+)</text>
        <dbReference type="Rhea" id="RHEA:46608"/>
        <dbReference type="Rhea" id="RHEA-COMP:11060"/>
        <dbReference type="Rhea" id="RHEA-COMP:11605"/>
        <dbReference type="ChEBI" id="CHEBI:15378"/>
        <dbReference type="ChEBI" id="CHEBI:30013"/>
        <dbReference type="ChEBI" id="CHEBI:30616"/>
        <dbReference type="ChEBI" id="CHEBI:61977"/>
        <dbReference type="ChEBI" id="CHEBI:456216"/>
        <dbReference type="EC" id="2.7.11.1"/>
    </reaction>
</comment>
<evidence type="ECO:0000256" key="6">
    <source>
        <dbReference type="ARBA" id="ARBA00011902"/>
    </source>
</evidence>
<dbReference type="Proteomes" id="UP001187343">
    <property type="component" value="Unassembled WGS sequence"/>
</dbReference>
<dbReference type="PROSITE" id="PS50032">
    <property type="entry name" value="KA1"/>
    <property type="match status" value="1"/>
</dbReference>
<dbReference type="SMART" id="SM00219">
    <property type="entry name" value="TyrKc"/>
    <property type="match status" value="2"/>
</dbReference>
<keyword evidence="15" id="KW-0732">Signal</keyword>
<evidence type="ECO:0000256" key="37">
    <source>
        <dbReference type="ARBA" id="ARBA00083279"/>
    </source>
</evidence>
<feature type="transmembrane region" description="Helical" evidence="40">
    <location>
        <begin position="12"/>
        <end position="34"/>
    </location>
</feature>
<dbReference type="Gene3D" id="2.60.40.10">
    <property type="entry name" value="Immunoglobulins"/>
    <property type="match status" value="7"/>
</dbReference>
<comment type="subcellular location">
    <subcellularLocation>
        <location evidence="1">Cell membrane</location>
    </subcellularLocation>
    <subcellularLocation>
        <location evidence="2">Cell projection</location>
        <location evidence="2">Dendrite</location>
    </subcellularLocation>
    <subcellularLocation>
        <location evidence="4">Cytoplasm</location>
    </subcellularLocation>
    <subcellularLocation>
        <location evidence="3">Membrane</location>
        <topology evidence="3">Single-pass type I membrane protein</topology>
    </subcellularLocation>
</comment>
<dbReference type="PROSITE" id="PS00109">
    <property type="entry name" value="PROTEIN_KINASE_TYR"/>
    <property type="match status" value="1"/>
</dbReference>
<dbReference type="SUPFAM" id="SSF103243">
    <property type="entry name" value="KA1-like"/>
    <property type="match status" value="1"/>
</dbReference>
<evidence type="ECO:0000256" key="3">
    <source>
        <dbReference type="ARBA" id="ARBA00004479"/>
    </source>
</evidence>
<evidence type="ECO:0000259" key="44">
    <source>
        <dbReference type="PROSITE" id="PS50835"/>
    </source>
</evidence>
<dbReference type="GO" id="GO:0005886">
    <property type="term" value="C:plasma membrane"/>
    <property type="evidence" value="ECO:0007669"/>
    <property type="project" value="UniProtKB-SubCell"/>
</dbReference>
<evidence type="ECO:0000256" key="25">
    <source>
        <dbReference type="ARBA" id="ARBA00023170"/>
    </source>
</evidence>
<evidence type="ECO:0000256" key="9">
    <source>
        <dbReference type="ARBA" id="ARBA00022490"/>
    </source>
</evidence>
<evidence type="ECO:0000256" key="28">
    <source>
        <dbReference type="ARBA" id="ARBA00023319"/>
    </source>
</evidence>
<evidence type="ECO:0000256" key="21">
    <source>
        <dbReference type="ARBA" id="ARBA00022989"/>
    </source>
</evidence>
<keyword evidence="13" id="KW-0879">Wnt signaling pathway</keyword>
<dbReference type="InterPro" id="IPR013783">
    <property type="entry name" value="Ig-like_fold"/>
</dbReference>
<dbReference type="InterPro" id="IPR011009">
    <property type="entry name" value="Kinase-like_dom_sf"/>
</dbReference>
<dbReference type="GO" id="GO:0005737">
    <property type="term" value="C:cytoplasm"/>
    <property type="evidence" value="ECO:0007669"/>
    <property type="project" value="UniProtKB-SubCell"/>
</dbReference>
<feature type="compositionally biased region" description="Basic and acidic residues" evidence="39">
    <location>
        <begin position="1526"/>
        <end position="1537"/>
    </location>
</feature>
<dbReference type="InterPro" id="IPR017441">
    <property type="entry name" value="Protein_kinase_ATP_BS"/>
</dbReference>
<evidence type="ECO:0000256" key="39">
    <source>
        <dbReference type="SAM" id="MobiDB-lite"/>
    </source>
</evidence>
<dbReference type="FunFam" id="2.60.40.10:FF:000402">
    <property type="entry name" value="Protein tyrosine kinase 7 (inactive)"/>
    <property type="match status" value="1"/>
</dbReference>
<keyword evidence="14 40" id="KW-0812">Transmembrane</keyword>
<comment type="caution">
    <text evidence="45">The sequence shown here is derived from an EMBL/GenBank/DDBJ whole genome shotgun (WGS) entry which is preliminary data.</text>
</comment>
<dbReference type="GO" id="GO:0005524">
    <property type="term" value="F:ATP binding"/>
    <property type="evidence" value="ECO:0007669"/>
    <property type="project" value="UniProtKB-UniRule"/>
</dbReference>
<evidence type="ECO:0000256" key="4">
    <source>
        <dbReference type="ARBA" id="ARBA00004496"/>
    </source>
</evidence>
<dbReference type="PROSITE" id="PS50030">
    <property type="entry name" value="UBA"/>
    <property type="match status" value="1"/>
</dbReference>
<dbReference type="FunFam" id="2.60.40.10:FF:000432">
    <property type="entry name" value="Protein tyrosine kinase 7 (inactive)"/>
    <property type="match status" value="1"/>
</dbReference>
<dbReference type="InterPro" id="IPR001245">
    <property type="entry name" value="Ser-Thr/Tyr_kinase_cat_dom"/>
</dbReference>
<evidence type="ECO:0000256" key="13">
    <source>
        <dbReference type="ARBA" id="ARBA00022687"/>
    </source>
</evidence>
<dbReference type="SMART" id="SM00408">
    <property type="entry name" value="IGc2"/>
    <property type="match status" value="7"/>
</dbReference>
<dbReference type="InterPro" id="IPR036179">
    <property type="entry name" value="Ig-like_dom_sf"/>
</dbReference>
<dbReference type="FunFam" id="2.60.40.10:FF:000343">
    <property type="entry name" value="inactive tyrosine-protein kinase 7"/>
    <property type="match status" value="1"/>
</dbReference>
<dbReference type="InterPro" id="IPR001772">
    <property type="entry name" value="KA1_dom"/>
</dbReference>
<evidence type="ECO:0000256" key="38">
    <source>
        <dbReference type="PROSITE-ProRule" id="PRU10141"/>
    </source>
</evidence>
<protein>
    <recommendedName>
        <fullName evidence="34">Inactive tyrosine-protein kinase 7</fullName>
        <ecNumber evidence="6">2.7.10.1</ecNumber>
        <ecNumber evidence="7">2.7.11.1</ecNumber>
    </recommendedName>
    <alternativeName>
        <fullName evidence="33">MAP/microtubule affinity-regulating kinase 3</fullName>
    </alternativeName>
    <alternativeName>
        <fullName evidence="35">Protein-tyrosine kinase 7</fullName>
    </alternativeName>
    <alternativeName>
        <fullName evidence="36">Pseudo tyrosine kinase receptor 7</fullName>
    </alternativeName>
    <alternativeName>
        <fullName evidence="37">Tyrosine-protein kinase-like 7</fullName>
    </alternativeName>
</protein>